<organism evidence="1">
    <name type="scientific">Amblyomma aureolatum</name>
    <dbReference type="NCBI Taxonomy" id="187763"/>
    <lineage>
        <taxon>Eukaryota</taxon>
        <taxon>Metazoa</taxon>
        <taxon>Ecdysozoa</taxon>
        <taxon>Arthropoda</taxon>
        <taxon>Chelicerata</taxon>
        <taxon>Arachnida</taxon>
        <taxon>Acari</taxon>
        <taxon>Parasitiformes</taxon>
        <taxon>Ixodida</taxon>
        <taxon>Ixodoidea</taxon>
        <taxon>Ixodidae</taxon>
        <taxon>Amblyomminae</taxon>
        <taxon>Amblyomma</taxon>
    </lineage>
</organism>
<proteinExistence type="evidence at transcript level"/>
<name>A0A1E1X1L4_9ACAR</name>
<reference evidence="1" key="1">
    <citation type="journal article" date="2017" name="Front. Cell. Infect. Microbiol.">
        <title>The Distinct Transcriptional Response of the Midgut of Amblyomma sculptum and Amblyomma aureolatum Ticks to Rickettsia rickettsii Correlates to Their Differences in Susceptibility to Infection.</title>
        <authorList>
            <person name="Martins L.A."/>
            <person name="Galletti M.F.B.M."/>
            <person name="Ribeiro J.M."/>
            <person name="Fujita A."/>
            <person name="Costa F.B."/>
            <person name="Labruna M.B."/>
            <person name="Daffre S."/>
            <person name="Fogaca A.C."/>
        </authorList>
    </citation>
    <scope>NUCLEOTIDE SEQUENCE</scope>
</reference>
<sequence>LNTSEPIFSYSISRNSLPLCKVDYNIHENSSHTWFKRYIPGNERNRALDVTGKFYLNSERRTIFDAMVVTYRDRGGNIQSKEVIVYQEGDDSCAVFLVGATVLPLEASGSEGARRRQSPATSATRTVELRIRASGDEDQKAQICFKNFKSSGKARTVSRVNETPEWSPVCKNKCKQISECDNGPMNTES</sequence>
<accession>A0A1E1X1L4</accession>
<protein>
    <submittedName>
        <fullName evidence="1">Uncharacterized protein</fullName>
    </submittedName>
</protein>
<dbReference type="EMBL" id="GFAC01006025">
    <property type="protein sequence ID" value="JAT93163.1"/>
    <property type="molecule type" value="mRNA"/>
</dbReference>
<dbReference type="AlphaFoldDB" id="A0A1E1X1L4"/>
<feature type="non-terminal residue" evidence="1">
    <location>
        <position position="1"/>
    </location>
</feature>
<evidence type="ECO:0000313" key="1">
    <source>
        <dbReference type="EMBL" id="JAT93163.1"/>
    </source>
</evidence>